<dbReference type="PANTHER" id="PTHR10519:SF20">
    <property type="entry name" value="G-PROTEIN COUPLED RECEPTOR 156-RELATED"/>
    <property type="match status" value="1"/>
</dbReference>
<dbReference type="InterPro" id="IPR000337">
    <property type="entry name" value="GPCR_3"/>
</dbReference>
<feature type="transmembrane region" description="Helical" evidence="9">
    <location>
        <begin position="498"/>
        <end position="519"/>
    </location>
</feature>
<organism evidence="11 12">
    <name type="scientific">Chytriomyces confervae</name>
    <dbReference type="NCBI Taxonomy" id="246404"/>
    <lineage>
        <taxon>Eukaryota</taxon>
        <taxon>Fungi</taxon>
        <taxon>Fungi incertae sedis</taxon>
        <taxon>Chytridiomycota</taxon>
        <taxon>Chytridiomycota incertae sedis</taxon>
        <taxon>Chytridiomycetes</taxon>
        <taxon>Chytridiales</taxon>
        <taxon>Chytriomycetaceae</taxon>
        <taxon>Chytriomyces</taxon>
    </lineage>
</organism>
<dbReference type="GO" id="GO:0007214">
    <property type="term" value="P:gamma-aminobutyric acid signaling pathway"/>
    <property type="evidence" value="ECO:0007669"/>
    <property type="project" value="TreeGrafter"/>
</dbReference>
<name>A0A507DL82_9FUNG</name>
<dbReference type="Pfam" id="PF00003">
    <property type="entry name" value="7tm_3"/>
    <property type="match status" value="1"/>
</dbReference>
<accession>A0A507DL82</accession>
<proteinExistence type="predicted"/>
<evidence type="ECO:0000256" key="3">
    <source>
        <dbReference type="ARBA" id="ARBA00022989"/>
    </source>
</evidence>
<keyword evidence="5 9" id="KW-0472">Membrane</keyword>
<evidence type="ECO:0000256" key="4">
    <source>
        <dbReference type="ARBA" id="ARBA00023040"/>
    </source>
</evidence>
<dbReference type="GO" id="GO:0038039">
    <property type="term" value="C:G protein-coupled receptor heterodimeric complex"/>
    <property type="evidence" value="ECO:0007669"/>
    <property type="project" value="TreeGrafter"/>
</dbReference>
<evidence type="ECO:0000256" key="5">
    <source>
        <dbReference type="ARBA" id="ARBA00023136"/>
    </source>
</evidence>
<evidence type="ECO:0000256" key="7">
    <source>
        <dbReference type="ARBA" id="ARBA00023180"/>
    </source>
</evidence>
<feature type="transmembrane region" description="Helical" evidence="9">
    <location>
        <begin position="572"/>
        <end position="591"/>
    </location>
</feature>
<dbReference type="AlphaFoldDB" id="A0A507DL82"/>
<evidence type="ECO:0000256" key="6">
    <source>
        <dbReference type="ARBA" id="ARBA00023170"/>
    </source>
</evidence>
<dbReference type="OrthoDB" id="2107770at2759"/>
<dbReference type="GO" id="GO:0004965">
    <property type="term" value="F:G protein-coupled GABA receptor activity"/>
    <property type="evidence" value="ECO:0007669"/>
    <property type="project" value="InterPro"/>
</dbReference>
<gene>
    <name evidence="11" type="ORF">CcCBS67573_g09881</name>
</gene>
<keyword evidence="12" id="KW-1185">Reference proteome</keyword>
<dbReference type="PANTHER" id="PTHR10519">
    <property type="entry name" value="GABA-B RECEPTOR"/>
    <property type="match status" value="1"/>
</dbReference>
<sequence length="868" mass="96801">MAGLPINITLALVGNYCDFDYIQVNGSLVTNFQVSAEQSAIVSELYSSWTYFSDVAIQAAVGIVNDDPSILPGIHVNLKRFTDCGGWYPSVLDTYSGASGGFAAAVMANEIVEEHPDVIGVIGNQFSTTTIGPAEVLSLAQIPYCSGSAGTPQLSSRANFPYFWRTMTSLGAGEHMATLLKAWNVARVAIVYQTDDNFGSESAKDIRGSMMQNHIKVLENIGIKKSGLDNMTIDYLTTLLHRVDARYVILSGQEDFQSTVYETLAEHGLVGPKYVWMSLLPIELKNSTLQQGFVLIQQPNPDSSTALYREFLRRYTDISQSNLTMSEFDLGANVAPLFDCAIMMLHGFEKLLKSMPGRDGARQLADRKLQSQMGFEFFKGLGFDGLTQQPVDINSYGDFAAPFEVLFYNGSDPQAAGRMSIDGKSFSLYPSGQLLFFGGSSTPPSDGAPPPITHYTVTSEVRAYLFSLFFAGVIICAASAAFISSFRKNFEIKSMEVDYALVIHMGAITGYACIAIELLPDSITRCHLRTWFFVLYLAMTTSPLLVKNLYVWRIFTAMEVLEIRKLSRKYHLLNITVIVSDILLLAMWSFTTPFQIQIVYLSPTRTMDTCIIPGQSSILKLNSPSVVLAVFNIILVLAFIPVLYITRHVQPPWSDSTTMTLSFMLLTFLWTVVSTLRWSIGETNVVRRCFCMWMIVTGILAIITAPRAYSVWQERKNRVAANVMVPSKEKSGVLSPLMSRQKSIACSMRSPVETAQPLYYTQFRLPGTHNVRIKKVHWGRWMLCVVSFHVLKDRAWISFATQYQTSCIVISEVQTQISLCECVVVVEFGRDRVIAGLFGYRAMIEFDEVADALTFQTEFQKHLTRCQL</sequence>
<feature type="transmembrane region" description="Helical" evidence="9">
    <location>
        <begin position="531"/>
        <end position="551"/>
    </location>
</feature>
<evidence type="ECO:0000256" key="1">
    <source>
        <dbReference type="ARBA" id="ARBA00004141"/>
    </source>
</evidence>
<evidence type="ECO:0000256" key="8">
    <source>
        <dbReference type="ARBA" id="ARBA00023224"/>
    </source>
</evidence>
<dbReference type="PRINTS" id="PR00248">
    <property type="entry name" value="GPCRMGR"/>
</dbReference>
<dbReference type="InterPro" id="IPR028082">
    <property type="entry name" value="Peripla_BP_I"/>
</dbReference>
<dbReference type="Gene3D" id="3.40.50.2300">
    <property type="match status" value="2"/>
</dbReference>
<evidence type="ECO:0000259" key="10">
    <source>
        <dbReference type="PROSITE" id="PS50259"/>
    </source>
</evidence>
<dbReference type="InterPro" id="IPR017978">
    <property type="entry name" value="GPCR_3_C"/>
</dbReference>
<reference evidence="11 12" key="1">
    <citation type="journal article" date="2019" name="Sci. Rep.">
        <title>Comparative genomics of chytrid fungi reveal insights into the obligate biotrophic and pathogenic lifestyle of Synchytrium endobioticum.</title>
        <authorList>
            <person name="van de Vossenberg B.T.L.H."/>
            <person name="Warris S."/>
            <person name="Nguyen H.D.T."/>
            <person name="van Gent-Pelzer M.P.E."/>
            <person name="Joly D.L."/>
            <person name="van de Geest H.C."/>
            <person name="Bonants P.J.M."/>
            <person name="Smith D.S."/>
            <person name="Levesque C.A."/>
            <person name="van der Lee T.A.J."/>
        </authorList>
    </citation>
    <scope>NUCLEOTIDE SEQUENCE [LARGE SCALE GENOMIC DNA]</scope>
    <source>
        <strain evidence="11 12">CBS 675.73</strain>
    </source>
</reference>
<keyword evidence="8" id="KW-0807">Transducer</keyword>
<keyword evidence="7" id="KW-0325">Glycoprotein</keyword>
<evidence type="ECO:0000256" key="2">
    <source>
        <dbReference type="ARBA" id="ARBA00022692"/>
    </source>
</evidence>
<dbReference type="Proteomes" id="UP000320333">
    <property type="component" value="Unassembled WGS sequence"/>
</dbReference>
<dbReference type="EMBL" id="QEAP01001042">
    <property type="protein sequence ID" value="TPX52383.1"/>
    <property type="molecule type" value="Genomic_DNA"/>
</dbReference>
<feature type="transmembrane region" description="Helical" evidence="9">
    <location>
        <begin position="658"/>
        <end position="680"/>
    </location>
</feature>
<keyword evidence="6" id="KW-0675">Receptor</keyword>
<dbReference type="STRING" id="246404.A0A507DL82"/>
<protein>
    <recommendedName>
        <fullName evidence="10">G-protein coupled receptors family 3 profile domain-containing protein</fullName>
    </recommendedName>
</protein>
<evidence type="ECO:0000256" key="9">
    <source>
        <dbReference type="SAM" id="Phobius"/>
    </source>
</evidence>
<dbReference type="InterPro" id="IPR002455">
    <property type="entry name" value="GPCR3_GABA-B"/>
</dbReference>
<evidence type="ECO:0000313" key="11">
    <source>
        <dbReference type="EMBL" id="TPX52383.1"/>
    </source>
</evidence>
<comment type="caution">
    <text evidence="11">The sequence shown here is derived from an EMBL/GenBank/DDBJ whole genome shotgun (WGS) entry which is preliminary data.</text>
</comment>
<keyword evidence="4" id="KW-0297">G-protein coupled receptor</keyword>
<dbReference type="InterPro" id="IPR001828">
    <property type="entry name" value="ANF_lig-bd_rcpt"/>
</dbReference>
<dbReference type="SUPFAM" id="SSF53822">
    <property type="entry name" value="Periplasmic binding protein-like I"/>
    <property type="match status" value="1"/>
</dbReference>
<evidence type="ECO:0000313" key="12">
    <source>
        <dbReference type="Proteomes" id="UP000320333"/>
    </source>
</evidence>
<keyword evidence="3 9" id="KW-1133">Transmembrane helix</keyword>
<dbReference type="PROSITE" id="PS50259">
    <property type="entry name" value="G_PROTEIN_RECEP_F3_4"/>
    <property type="match status" value="1"/>
</dbReference>
<feature type="transmembrane region" description="Helical" evidence="9">
    <location>
        <begin position="463"/>
        <end position="486"/>
    </location>
</feature>
<keyword evidence="2 9" id="KW-0812">Transmembrane</keyword>
<feature type="transmembrane region" description="Helical" evidence="9">
    <location>
        <begin position="692"/>
        <end position="709"/>
    </location>
</feature>
<feature type="domain" description="G-protein coupled receptors family 3 profile" evidence="10">
    <location>
        <begin position="492"/>
        <end position="711"/>
    </location>
</feature>
<comment type="subcellular location">
    <subcellularLocation>
        <location evidence="1">Membrane</location>
        <topology evidence="1">Multi-pass membrane protein</topology>
    </subcellularLocation>
</comment>
<dbReference type="Pfam" id="PF01094">
    <property type="entry name" value="ANF_receptor"/>
    <property type="match status" value="1"/>
</dbReference>
<feature type="transmembrane region" description="Helical" evidence="9">
    <location>
        <begin position="626"/>
        <end position="646"/>
    </location>
</feature>